<sequence length="98" mass="9909">MRFAIFTSVLAAASTSTAAAVDTRAPEVTALDISKSAELYTSQLEAQGCNVWSCVVAAAPLLPICAAALIEPTPLGEIACIIAIVNLGTNKPAACNGC</sequence>
<reference evidence="4" key="1">
    <citation type="journal article" date="2014" name="Genome Announc.">
        <title>Genome sequence and annotation of Acremonium chrysogenum, producer of the beta-lactam antibiotic cephalosporin C.</title>
        <authorList>
            <person name="Terfehr D."/>
            <person name="Dahlmann T.A."/>
            <person name="Specht T."/>
            <person name="Zadra I."/>
            <person name="Kuernsteiner H."/>
            <person name="Kueck U."/>
        </authorList>
    </citation>
    <scope>NUCLEOTIDE SEQUENCE [LARGE SCALE GENOMIC DNA]</scope>
    <source>
        <strain evidence="4">ATCC 11550 / CBS 779.69 / DSM 880 / IAM 14645 / JCM 23072 / IMI 49137</strain>
    </source>
</reference>
<dbReference type="Pfam" id="PF12192">
    <property type="entry name" value="CBP"/>
    <property type="match status" value="1"/>
</dbReference>
<dbReference type="AlphaFoldDB" id="A0A086SVY8"/>
<feature type="domain" description="Fungal calcium binding protein" evidence="2">
    <location>
        <begin position="26"/>
        <end position="98"/>
    </location>
</feature>
<evidence type="ECO:0000313" key="3">
    <source>
        <dbReference type="EMBL" id="KFH41270.1"/>
    </source>
</evidence>
<evidence type="ECO:0000259" key="2">
    <source>
        <dbReference type="Pfam" id="PF12192"/>
    </source>
</evidence>
<proteinExistence type="predicted"/>
<comment type="caution">
    <text evidence="3">The sequence shown here is derived from an EMBL/GenBank/DDBJ whole genome shotgun (WGS) entry which is preliminary data.</text>
</comment>
<organism evidence="3 4">
    <name type="scientific">Hapsidospora chrysogenum (strain ATCC 11550 / CBS 779.69 / DSM 880 / IAM 14645 / JCM 23072 / IMI 49137)</name>
    <name type="common">Acremonium chrysogenum</name>
    <dbReference type="NCBI Taxonomy" id="857340"/>
    <lineage>
        <taxon>Eukaryota</taxon>
        <taxon>Fungi</taxon>
        <taxon>Dikarya</taxon>
        <taxon>Ascomycota</taxon>
        <taxon>Pezizomycotina</taxon>
        <taxon>Sordariomycetes</taxon>
        <taxon>Hypocreomycetidae</taxon>
        <taxon>Hypocreales</taxon>
        <taxon>Bionectriaceae</taxon>
        <taxon>Hapsidospora</taxon>
    </lineage>
</organism>
<dbReference type="EMBL" id="JPKY01000137">
    <property type="protein sequence ID" value="KFH41270.1"/>
    <property type="molecule type" value="Genomic_DNA"/>
</dbReference>
<dbReference type="Gene3D" id="1.10.1740.120">
    <property type="match status" value="1"/>
</dbReference>
<protein>
    <recommendedName>
        <fullName evidence="2">Fungal calcium binding protein domain-containing protein</fullName>
    </recommendedName>
</protein>
<gene>
    <name evidence="3" type="ORF">ACRE_080280</name>
</gene>
<evidence type="ECO:0000313" key="4">
    <source>
        <dbReference type="Proteomes" id="UP000029964"/>
    </source>
</evidence>
<dbReference type="Proteomes" id="UP000029964">
    <property type="component" value="Unassembled WGS sequence"/>
</dbReference>
<keyword evidence="4" id="KW-1185">Reference proteome</keyword>
<feature type="signal peptide" evidence="1">
    <location>
        <begin position="1"/>
        <end position="19"/>
    </location>
</feature>
<dbReference type="InterPro" id="IPR022013">
    <property type="entry name" value="CBP"/>
</dbReference>
<accession>A0A086SVY8</accession>
<evidence type="ECO:0000256" key="1">
    <source>
        <dbReference type="SAM" id="SignalP"/>
    </source>
</evidence>
<keyword evidence="1" id="KW-0732">Signal</keyword>
<dbReference type="HOGENOM" id="CLU_2333123_0_0_1"/>
<name>A0A086SVY8_HAPC1</name>
<feature type="chain" id="PRO_5001815265" description="Fungal calcium binding protein domain-containing protein" evidence="1">
    <location>
        <begin position="20"/>
        <end position="98"/>
    </location>
</feature>